<protein>
    <recommendedName>
        <fullName evidence="9">DDE Tnp4 domain-containing protein</fullName>
    </recommendedName>
</protein>
<dbReference type="EMBL" id="JANPWB010000001">
    <property type="protein sequence ID" value="KAJ1219058.1"/>
    <property type="molecule type" value="Genomic_DNA"/>
</dbReference>
<evidence type="ECO:0000256" key="2">
    <source>
        <dbReference type="ARBA" id="ARBA00004123"/>
    </source>
</evidence>
<evidence type="ECO:0000256" key="3">
    <source>
        <dbReference type="ARBA" id="ARBA00006958"/>
    </source>
</evidence>
<keyword evidence="11" id="KW-1185">Reference proteome</keyword>
<comment type="caution">
    <text evidence="10">The sequence shown here is derived from an EMBL/GenBank/DDBJ whole genome shotgun (WGS) entry which is preliminary data.</text>
</comment>
<evidence type="ECO:0000256" key="6">
    <source>
        <dbReference type="ARBA" id="ARBA00022801"/>
    </source>
</evidence>
<keyword evidence="6" id="KW-0378">Hydrolase</keyword>
<evidence type="ECO:0000256" key="8">
    <source>
        <dbReference type="SAM" id="MobiDB-lite"/>
    </source>
</evidence>
<evidence type="ECO:0000256" key="5">
    <source>
        <dbReference type="ARBA" id="ARBA00022723"/>
    </source>
</evidence>
<dbReference type="GO" id="GO:0016787">
    <property type="term" value="F:hydrolase activity"/>
    <property type="evidence" value="ECO:0007669"/>
    <property type="project" value="UniProtKB-KW"/>
</dbReference>
<evidence type="ECO:0000256" key="4">
    <source>
        <dbReference type="ARBA" id="ARBA00022722"/>
    </source>
</evidence>
<feature type="region of interest" description="Disordered" evidence="8">
    <location>
        <begin position="196"/>
        <end position="234"/>
    </location>
</feature>
<accession>A0AAV7X174</accession>
<comment type="subcellular location">
    <subcellularLocation>
        <location evidence="2">Nucleus</location>
    </subcellularLocation>
</comment>
<reference evidence="10" key="1">
    <citation type="journal article" date="2022" name="bioRxiv">
        <title>Sequencing and chromosome-scale assembly of the giantPleurodeles waltlgenome.</title>
        <authorList>
            <person name="Brown T."/>
            <person name="Elewa A."/>
            <person name="Iarovenko S."/>
            <person name="Subramanian E."/>
            <person name="Araus A.J."/>
            <person name="Petzold A."/>
            <person name="Susuki M."/>
            <person name="Suzuki K.-i.T."/>
            <person name="Hayashi T."/>
            <person name="Toyoda A."/>
            <person name="Oliveira C."/>
            <person name="Osipova E."/>
            <person name="Leigh N.D."/>
            <person name="Simon A."/>
            <person name="Yun M.H."/>
        </authorList>
    </citation>
    <scope>NUCLEOTIDE SEQUENCE</scope>
    <source>
        <strain evidence="10">20211129_DDA</strain>
        <tissue evidence="10">Liver</tissue>
    </source>
</reference>
<proteinExistence type="inferred from homology"/>
<organism evidence="10 11">
    <name type="scientific">Pleurodeles waltl</name>
    <name type="common">Iberian ribbed newt</name>
    <dbReference type="NCBI Taxonomy" id="8319"/>
    <lineage>
        <taxon>Eukaryota</taxon>
        <taxon>Metazoa</taxon>
        <taxon>Chordata</taxon>
        <taxon>Craniata</taxon>
        <taxon>Vertebrata</taxon>
        <taxon>Euteleostomi</taxon>
        <taxon>Amphibia</taxon>
        <taxon>Batrachia</taxon>
        <taxon>Caudata</taxon>
        <taxon>Salamandroidea</taxon>
        <taxon>Salamandridae</taxon>
        <taxon>Pleurodelinae</taxon>
        <taxon>Pleurodeles</taxon>
    </lineage>
</organism>
<comment type="cofactor">
    <cofactor evidence="1">
        <name>a divalent metal cation</name>
        <dbReference type="ChEBI" id="CHEBI:60240"/>
    </cofactor>
</comment>
<dbReference type="Pfam" id="PF13359">
    <property type="entry name" value="DDE_Tnp_4"/>
    <property type="match status" value="1"/>
</dbReference>
<comment type="similarity">
    <text evidence="3">Belongs to the HARBI1 family.</text>
</comment>
<keyword evidence="7" id="KW-0539">Nucleus</keyword>
<evidence type="ECO:0000313" key="11">
    <source>
        <dbReference type="Proteomes" id="UP001066276"/>
    </source>
</evidence>
<keyword evidence="4" id="KW-0540">Nuclease</keyword>
<evidence type="ECO:0000313" key="10">
    <source>
        <dbReference type="EMBL" id="KAJ1219058.1"/>
    </source>
</evidence>
<dbReference type="GO" id="GO:0005634">
    <property type="term" value="C:nucleus"/>
    <property type="evidence" value="ECO:0007669"/>
    <property type="project" value="UniProtKB-SubCell"/>
</dbReference>
<feature type="compositionally biased region" description="Acidic residues" evidence="8">
    <location>
        <begin position="210"/>
        <end position="223"/>
    </location>
</feature>
<evidence type="ECO:0000256" key="1">
    <source>
        <dbReference type="ARBA" id="ARBA00001968"/>
    </source>
</evidence>
<keyword evidence="5" id="KW-0479">Metal-binding</keyword>
<name>A0AAV7X174_PLEWA</name>
<evidence type="ECO:0000259" key="9">
    <source>
        <dbReference type="Pfam" id="PF13359"/>
    </source>
</evidence>
<dbReference type="InterPro" id="IPR027806">
    <property type="entry name" value="HARBI1_dom"/>
</dbReference>
<dbReference type="PANTHER" id="PTHR22930:SF267">
    <property type="entry name" value="NUCLEASE HARBI1-RELATED"/>
    <property type="match status" value="1"/>
</dbReference>
<dbReference type="GO" id="GO:0046872">
    <property type="term" value="F:metal ion binding"/>
    <property type="evidence" value="ECO:0007669"/>
    <property type="project" value="UniProtKB-KW"/>
</dbReference>
<dbReference type="AlphaFoldDB" id="A0AAV7X174"/>
<dbReference type="PANTHER" id="PTHR22930">
    <property type="match status" value="1"/>
</dbReference>
<dbReference type="InterPro" id="IPR045249">
    <property type="entry name" value="HARBI1-like"/>
</dbReference>
<evidence type="ECO:0000256" key="7">
    <source>
        <dbReference type="ARBA" id="ARBA00023242"/>
    </source>
</evidence>
<feature type="domain" description="DDE Tnp4" evidence="9">
    <location>
        <begin position="63"/>
        <end position="184"/>
    </location>
</feature>
<dbReference type="GO" id="GO:0004518">
    <property type="term" value="F:nuclease activity"/>
    <property type="evidence" value="ECO:0007669"/>
    <property type="project" value="UniProtKB-KW"/>
</dbReference>
<gene>
    <name evidence="10" type="ORF">NDU88_006629</name>
</gene>
<dbReference type="Proteomes" id="UP001066276">
    <property type="component" value="Chromosome 1_1"/>
</dbReference>
<sequence>MAVTPAAVRTAAVRSATAGAPSHWLVKPIGFDVNQCGFAPRSSTAYRHGVSRQRIDLTSHCHTSQADQYISHVNAKFPGSVHDAYVMRNSSIPYVMEQLQRHRVWLIGDSGYPNLPWPLTPVRNPRTRAEERCNEAHGRSRRIIERTFGLLKARFRCLHMTGGSLMYSPKKVCQIIMACCMLHNLALRRQVPFLQEDGPDGGDVAAVEPVESEEEEDDGDDTDNRDTVIQQYFQ</sequence>